<dbReference type="Gene3D" id="1.10.3290.10">
    <property type="entry name" value="Fido-like domain"/>
    <property type="match status" value="1"/>
</dbReference>
<feature type="transmembrane region" description="Helical" evidence="3">
    <location>
        <begin position="251"/>
        <end position="269"/>
    </location>
</feature>
<evidence type="ECO:0000313" key="6">
    <source>
        <dbReference type="Proteomes" id="UP000014500"/>
    </source>
</evidence>
<dbReference type="Pfam" id="PF02661">
    <property type="entry name" value="Fic"/>
    <property type="match status" value="1"/>
</dbReference>
<dbReference type="STRING" id="126957.T1IZS2"/>
<evidence type="ECO:0000256" key="2">
    <source>
        <dbReference type="PIRSR" id="PIRSR640198-2"/>
    </source>
</evidence>
<keyword evidence="3" id="KW-1133">Transmembrane helix</keyword>
<organism evidence="5 6">
    <name type="scientific">Strigamia maritima</name>
    <name type="common">European centipede</name>
    <name type="synonym">Geophilus maritimus</name>
    <dbReference type="NCBI Taxonomy" id="126957"/>
    <lineage>
        <taxon>Eukaryota</taxon>
        <taxon>Metazoa</taxon>
        <taxon>Ecdysozoa</taxon>
        <taxon>Arthropoda</taxon>
        <taxon>Myriapoda</taxon>
        <taxon>Chilopoda</taxon>
        <taxon>Pleurostigmophora</taxon>
        <taxon>Geophilomorpha</taxon>
        <taxon>Linotaeniidae</taxon>
        <taxon>Strigamia</taxon>
    </lineage>
</organism>
<dbReference type="eggNOG" id="ENOG502S7QK">
    <property type="taxonomic scope" value="Eukaryota"/>
</dbReference>
<keyword evidence="6" id="KW-1185">Reference proteome</keyword>
<dbReference type="SUPFAM" id="SSF140931">
    <property type="entry name" value="Fic-like"/>
    <property type="match status" value="1"/>
</dbReference>
<dbReference type="InterPro" id="IPR003812">
    <property type="entry name" value="Fido"/>
</dbReference>
<evidence type="ECO:0000259" key="4">
    <source>
        <dbReference type="PROSITE" id="PS51459"/>
    </source>
</evidence>
<protein>
    <recommendedName>
        <fullName evidence="4">Fido domain-containing protein</fullName>
    </recommendedName>
</protein>
<dbReference type="InterPro" id="IPR040198">
    <property type="entry name" value="Fido_containing"/>
</dbReference>
<proteinExistence type="predicted"/>
<keyword evidence="2" id="KW-0067">ATP-binding</keyword>
<keyword evidence="2" id="KW-0547">Nucleotide-binding</keyword>
<evidence type="ECO:0000313" key="5">
    <source>
        <dbReference type="EnsemblMetazoa" id="SMAR006757-PA"/>
    </source>
</evidence>
<feature type="transmembrane region" description="Helical" evidence="3">
    <location>
        <begin position="218"/>
        <end position="239"/>
    </location>
</feature>
<dbReference type="InterPro" id="IPR036597">
    <property type="entry name" value="Fido-like_dom_sf"/>
</dbReference>
<keyword evidence="3" id="KW-0472">Membrane</keyword>
<dbReference type="EnsemblMetazoa" id="SMAR006757-RA">
    <property type="protein sequence ID" value="SMAR006757-PA"/>
    <property type="gene ID" value="SMAR006757"/>
</dbReference>
<dbReference type="PROSITE" id="PS51459">
    <property type="entry name" value="FIDO"/>
    <property type="match status" value="1"/>
</dbReference>
<accession>T1IZS2</accession>
<feature type="active site" evidence="1">
    <location>
        <position position="239"/>
    </location>
</feature>
<dbReference type="Proteomes" id="UP000014500">
    <property type="component" value="Unassembled WGS sequence"/>
</dbReference>
<evidence type="ECO:0000256" key="3">
    <source>
        <dbReference type="SAM" id="Phobius"/>
    </source>
</evidence>
<dbReference type="GO" id="GO:0005524">
    <property type="term" value="F:ATP binding"/>
    <property type="evidence" value="ECO:0007669"/>
    <property type="project" value="UniProtKB-KW"/>
</dbReference>
<dbReference type="AlphaFoldDB" id="T1IZS2"/>
<dbReference type="PANTHER" id="PTHR13504:SF38">
    <property type="entry name" value="FIDO DOMAIN-CONTAINING PROTEIN"/>
    <property type="match status" value="1"/>
</dbReference>
<name>T1IZS2_STRMM</name>
<dbReference type="EMBL" id="JH431723">
    <property type="status" value="NOT_ANNOTATED_CDS"/>
    <property type="molecule type" value="Genomic_DNA"/>
</dbReference>
<dbReference type="HOGENOM" id="CLU_871964_0_0_1"/>
<reference evidence="6" key="1">
    <citation type="submission" date="2011-05" db="EMBL/GenBank/DDBJ databases">
        <authorList>
            <person name="Richards S.R."/>
            <person name="Qu J."/>
            <person name="Jiang H."/>
            <person name="Jhangiani S.N."/>
            <person name="Agravi P."/>
            <person name="Goodspeed R."/>
            <person name="Gross S."/>
            <person name="Mandapat C."/>
            <person name="Jackson L."/>
            <person name="Mathew T."/>
            <person name="Pu L."/>
            <person name="Thornton R."/>
            <person name="Saada N."/>
            <person name="Wilczek-Boney K.B."/>
            <person name="Lee S."/>
            <person name="Kovar C."/>
            <person name="Wu Y."/>
            <person name="Scherer S.E."/>
            <person name="Worley K.C."/>
            <person name="Muzny D.M."/>
            <person name="Gibbs R."/>
        </authorList>
    </citation>
    <scope>NUCLEOTIDE SEQUENCE</scope>
    <source>
        <strain evidence="6">Brora</strain>
    </source>
</reference>
<keyword evidence="3" id="KW-0812">Transmembrane</keyword>
<dbReference type="PANTHER" id="PTHR13504">
    <property type="entry name" value="FIDO DOMAIN-CONTAINING PROTEIN DDB_G0283145"/>
    <property type="match status" value="1"/>
</dbReference>
<evidence type="ECO:0000256" key="1">
    <source>
        <dbReference type="PIRSR" id="PIRSR640198-1"/>
    </source>
</evidence>
<reference evidence="5" key="2">
    <citation type="submission" date="2015-02" db="UniProtKB">
        <authorList>
            <consortium name="EnsemblMetazoa"/>
        </authorList>
    </citation>
    <scope>IDENTIFICATION</scope>
</reference>
<feature type="binding site" evidence="2">
    <location>
        <position position="285"/>
    </location>
    <ligand>
        <name>ATP</name>
        <dbReference type="ChEBI" id="CHEBI:30616"/>
    </ligand>
</feature>
<feature type="domain" description="Fido" evidence="4">
    <location>
        <begin position="156"/>
        <end position="292"/>
    </location>
</feature>
<sequence length="292" mass="34527">MLYLIYFWAIIHSSCTKVQDFDRRLREFKMIYSNYEILEKVWWRASWVGDINIKKTVEEIENIREHIRANAKSESQEAYWTGYMNEHRKMYLKECIVTEMNIEPDLIDDIVDNYEVNSWTSDERQNRVTRKVKNLYKTIIEIFPNSLFPDLPIEVFTTDFAKGIHVQVGNNIIENAGVYRKKYAKPAQEDFYYLAPELIDAKMEDLFRQCRIYFKQPGLSLEVAVKYAACFLSFFLYIHPFTNGNGRVARLLTSCVLLNFTVVPLSLYIGRESRNIYLDCLRASNVDFSQNN</sequence>